<accession>A0A291BA68</accession>
<dbReference type="AlphaFoldDB" id="A0A291BA68"/>
<sequence>MSKVFVKEVFELLNQICAVDSESEFSKDWLLRTRTLRFKQKESSVGIGYMCEQTTALWKTHDFNRRP</sequence>
<dbReference type="InterPro" id="IPR046734">
    <property type="entry name" value="DUF6626"/>
</dbReference>
<dbReference type="EMBL" id="CP020660">
    <property type="protein sequence ID" value="ATF09874.1"/>
    <property type="molecule type" value="Genomic_DNA"/>
</dbReference>
<keyword evidence="2" id="KW-1185">Reference proteome</keyword>
<protein>
    <submittedName>
        <fullName evidence="1">Uncharacterized protein</fullName>
    </submittedName>
</protein>
<name>A0A291BA68_9GAMM</name>
<proteinExistence type="predicted"/>
<gene>
    <name evidence="1" type="ORF">BTN50_1395</name>
</gene>
<reference evidence="2" key="1">
    <citation type="submission" date="2017-04" db="EMBL/GenBank/DDBJ databases">
        <title>Genome evolution of the luminous symbionts of deep sea anglerfish.</title>
        <authorList>
            <person name="Hendry T.A."/>
        </authorList>
    </citation>
    <scope>NUCLEOTIDE SEQUENCE [LARGE SCALE GENOMIC DNA]</scope>
</reference>
<evidence type="ECO:0000313" key="2">
    <source>
        <dbReference type="Proteomes" id="UP000218160"/>
    </source>
</evidence>
<evidence type="ECO:0000313" key="1">
    <source>
        <dbReference type="EMBL" id="ATF09874.1"/>
    </source>
</evidence>
<organism evidence="1 2">
    <name type="scientific">Candidatus Enterovibrio altilux</name>
    <dbReference type="NCBI Taxonomy" id="1927128"/>
    <lineage>
        <taxon>Bacteria</taxon>
        <taxon>Pseudomonadati</taxon>
        <taxon>Pseudomonadota</taxon>
        <taxon>Gammaproteobacteria</taxon>
        <taxon>Vibrionales</taxon>
        <taxon>Vibrionaceae</taxon>
        <taxon>Enterovibrio</taxon>
    </lineage>
</organism>
<dbReference type="Proteomes" id="UP000218160">
    <property type="component" value="Chromosome 1"/>
</dbReference>
<dbReference type="Pfam" id="PF20331">
    <property type="entry name" value="DUF6626"/>
    <property type="match status" value="1"/>
</dbReference>
<dbReference type="KEGG" id="elux:BTN50_1395"/>